<dbReference type="GeneID" id="5489883"/>
<gene>
    <name evidence="1" type="ORF">SS1G_05129</name>
</gene>
<dbReference type="HOGENOM" id="CLU_3351355_0_0_1"/>
<organism evidence="1 2">
    <name type="scientific">Sclerotinia sclerotiorum (strain ATCC 18683 / 1980 / Ss-1)</name>
    <name type="common">White mold</name>
    <name type="synonym">Whetzelinia sclerotiorum</name>
    <dbReference type="NCBI Taxonomy" id="665079"/>
    <lineage>
        <taxon>Eukaryota</taxon>
        <taxon>Fungi</taxon>
        <taxon>Dikarya</taxon>
        <taxon>Ascomycota</taxon>
        <taxon>Pezizomycotina</taxon>
        <taxon>Leotiomycetes</taxon>
        <taxon>Helotiales</taxon>
        <taxon>Sclerotiniaceae</taxon>
        <taxon>Sclerotinia</taxon>
    </lineage>
</organism>
<reference evidence="2" key="1">
    <citation type="journal article" date="2011" name="PLoS Genet.">
        <title>Genomic analysis of the necrotrophic fungal pathogens Sclerotinia sclerotiorum and Botrytis cinerea.</title>
        <authorList>
            <person name="Amselem J."/>
            <person name="Cuomo C.A."/>
            <person name="van Kan J.A."/>
            <person name="Viaud M."/>
            <person name="Benito E.P."/>
            <person name="Couloux A."/>
            <person name="Coutinho P.M."/>
            <person name="de Vries R.P."/>
            <person name="Dyer P.S."/>
            <person name="Fillinger S."/>
            <person name="Fournier E."/>
            <person name="Gout L."/>
            <person name="Hahn M."/>
            <person name="Kohn L."/>
            <person name="Lapalu N."/>
            <person name="Plummer K.M."/>
            <person name="Pradier J.M."/>
            <person name="Quevillon E."/>
            <person name="Sharon A."/>
            <person name="Simon A."/>
            <person name="ten Have A."/>
            <person name="Tudzynski B."/>
            <person name="Tudzynski P."/>
            <person name="Wincker P."/>
            <person name="Andrew M."/>
            <person name="Anthouard V."/>
            <person name="Beever R.E."/>
            <person name="Beffa R."/>
            <person name="Benoit I."/>
            <person name="Bouzid O."/>
            <person name="Brault B."/>
            <person name="Chen Z."/>
            <person name="Choquer M."/>
            <person name="Collemare J."/>
            <person name="Cotton P."/>
            <person name="Danchin E.G."/>
            <person name="Da Silva C."/>
            <person name="Gautier A."/>
            <person name="Giraud C."/>
            <person name="Giraud T."/>
            <person name="Gonzalez C."/>
            <person name="Grossetete S."/>
            <person name="Guldener U."/>
            <person name="Henrissat B."/>
            <person name="Howlett B.J."/>
            <person name="Kodira C."/>
            <person name="Kretschmer M."/>
            <person name="Lappartient A."/>
            <person name="Leroch M."/>
            <person name="Levis C."/>
            <person name="Mauceli E."/>
            <person name="Neuveglise C."/>
            <person name="Oeser B."/>
            <person name="Pearson M."/>
            <person name="Poulain J."/>
            <person name="Poussereau N."/>
            <person name="Quesneville H."/>
            <person name="Rascle C."/>
            <person name="Schumacher J."/>
            <person name="Segurens B."/>
            <person name="Sexton A."/>
            <person name="Silva E."/>
            <person name="Sirven C."/>
            <person name="Soanes D.M."/>
            <person name="Talbot N.J."/>
            <person name="Templeton M."/>
            <person name="Yandava C."/>
            <person name="Yarden O."/>
            <person name="Zeng Q."/>
            <person name="Rollins J.A."/>
            <person name="Lebrun M.H."/>
            <person name="Dickman M."/>
        </authorList>
    </citation>
    <scope>NUCLEOTIDE SEQUENCE [LARGE SCALE GENOMIC DNA]</scope>
    <source>
        <strain evidence="2">ATCC 18683 / 1980 / Ss-1</strain>
    </source>
</reference>
<keyword evidence="2" id="KW-1185">Reference proteome</keyword>
<dbReference type="Proteomes" id="UP000001312">
    <property type="component" value="Unassembled WGS sequence"/>
</dbReference>
<evidence type="ECO:0000313" key="1">
    <source>
        <dbReference type="EMBL" id="EDO02652.1"/>
    </source>
</evidence>
<proteinExistence type="predicted"/>
<name>A7EII6_SCLS1</name>
<dbReference type="KEGG" id="ssl:SS1G_05129"/>
<dbReference type="RefSeq" id="XP_001593701.1">
    <property type="nucleotide sequence ID" value="XM_001593651.1"/>
</dbReference>
<dbReference type="InParanoid" id="A7EII6"/>
<dbReference type="EMBL" id="CH476626">
    <property type="protein sequence ID" value="EDO02652.1"/>
    <property type="molecule type" value="Genomic_DNA"/>
</dbReference>
<sequence length="37" mass="4042">MTLIALRSGYAYGDMCMANRKQGLTAAQKLEQVTVAH</sequence>
<dbReference type="AlphaFoldDB" id="A7EII6"/>
<evidence type="ECO:0000313" key="2">
    <source>
        <dbReference type="Proteomes" id="UP000001312"/>
    </source>
</evidence>
<accession>A7EII6</accession>
<protein>
    <submittedName>
        <fullName evidence="1">Uncharacterized protein</fullName>
    </submittedName>
</protein>